<evidence type="ECO:0000313" key="3">
    <source>
        <dbReference type="EMBL" id="SSW98213.1"/>
    </source>
</evidence>
<name>A0A336K649_CULSO</name>
<accession>A0A336K649</accession>
<evidence type="ECO:0000256" key="2">
    <source>
        <dbReference type="SAM" id="SignalP"/>
    </source>
</evidence>
<dbReference type="PANTHER" id="PTHR11362:SF82">
    <property type="entry name" value="PHOSPHATIDYLETHANOLAMINE-BINDING PROTEIN 4"/>
    <property type="match status" value="1"/>
</dbReference>
<feature type="signal peptide" evidence="2">
    <location>
        <begin position="1"/>
        <end position="21"/>
    </location>
</feature>
<gene>
    <name evidence="3" type="primary">CSON010145</name>
</gene>
<sequence length="213" mass="24400">MKMKMLFITFICVFTLNTVMAEMTDTEKKFIENDILVDLQLDVAPKNLVEINYPSGATVNLGNELTPTQVKDIPFLKWEAEKDALYTVFMVDPDAPSRQNTTYREVRHWLVVNVPNNDVKDGDHIVEFIGSGPPQGTGLHRYIFMIFKQQDRIDVSNIKKVRNCSRDGRLMTRAKTFIDEYQLGAPLFGNFYQAQFDDYVPELHKQLGGGCPQ</sequence>
<protein>
    <submittedName>
        <fullName evidence="3">CSON010145 protein</fullName>
    </submittedName>
</protein>
<dbReference type="InterPro" id="IPR035810">
    <property type="entry name" value="PEBP_euk"/>
</dbReference>
<dbReference type="CDD" id="cd00866">
    <property type="entry name" value="PEBP_euk"/>
    <property type="match status" value="1"/>
</dbReference>
<dbReference type="InterPro" id="IPR001858">
    <property type="entry name" value="Phosphatidylethanolamine-bd_CS"/>
</dbReference>
<comment type="similarity">
    <text evidence="1">Belongs to the phosphatidylethanolamine-binding protein family.</text>
</comment>
<proteinExistence type="inferred from homology"/>
<dbReference type="VEuPathDB" id="VectorBase:CSON010145"/>
<dbReference type="EMBL" id="UFQS01000040">
    <property type="protein sequence ID" value="SSW98213.1"/>
    <property type="molecule type" value="Genomic_DNA"/>
</dbReference>
<dbReference type="PROSITE" id="PS01220">
    <property type="entry name" value="PBP"/>
    <property type="match status" value="1"/>
</dbReference>
<dbReference type="SUPFAM" id="SSF49777">
    <property type="entry name" value="PEBP-like"/>
    <property type="match status" value="1"/>
</dbReference>
<reference evidence="4" key="2">
    <citation type="submission" date="2018-07" db="EMBL/GenBank/DDBJ databases">
        <authorList>
            <person name="Quirk P.G."/>
            <person name="Krulwich T.A."/>
        </authorList>
    </citation>
    <scope>NUCLEOTIDE SEQUENCE</scope>
</reference>
<dbReference type="EMBL" id="UFQT01000040">
    <property type="protein sequence ID" value="SSX18599.1"/>
    <property type="molecule type" value="Genomic_DNA"/>
</dbReference>
<reference evidence="3" key="1">
    <citation type="submission" date="2018-04" db="EMBL/GenBank/DDBJ databases">
        <authorList>
            <person name="Go L.Y."/>
            <person name="Mitchell J.A."/>
        </authorList>
    </citation>
    <scope>NUCLEOTIDE SEQUENCE</scope>
    <source>
        <tissue evidence="3">Whole organism</tissue>
    </source>
</reference>
<dbReference type="AlphaFoldDB" id="A0A336K649"/>
<dbReference type="PANTHER" id="PTHR11362">
    <property type="entry name" value="PHOSPHATIDYLETHANOLAMINE-BINDING PROTEIN"/>
    <property type="match status" value="1"/>
</dbReference>
<dbReference type="OMA" id="FFTQTIE"/>
<feature type="chain" id="PRO_5036328505" evidence="2">
    <location>
        <begin position="22"/>
        <end position="213"/>
    </location>
</feature>
<evidence type="ECO:0000256" key="1">
    <source>
        <dbReference type="ARBA" id="ARBA00007091"/>
    </source>
</evidence>
<dbReference type="Pfam" id="PF01161">
    <property type="entry name" value="PBP"/>
    <property type="match status" value="1"/>
</dbReference>
<dbReference type="Gene3D" id="3.90.280.10">
    <property type="entry name" value="PEBP-like"/>
    <property type="match status" value="1"/>
</dbReference>
<keyword evidence="2" id="KW-0732">Signal</keyword>
<organism evidence="3">
    <name type="scientific">Culicoides sonorensis</name>
    <name type="common">Biting midge</name>
    <dbReference type="NCBI Taxonomy" id="179676"/>
    <lineage>
        <taxon>Eukaryota</taxon>
        <taxon>Metazoa</taxon>
        <taxon>Ecdysozoa</taxon>
        <taxon>Arthropoda</taxon>
        <taxon>Hexapoda</taxon>
        <taxon>Insecta</taxon>
        <taxon>Pterygota</taxon>
        <taxon>Neoptera</taxon>
        <taxon>Endopterygota</taxon>
        <taxon>Diptera</taxon>
        <taxon>Nematocera</taxon>
        <taxon>Chironomoidea</taxon>
        <taxon>Ceratopogonidae</taxon>
        <taxon>Ceratopogoninae</taxon>
        <taxon>Culicoides</taxon>
        <taxon>Monoculicoides</taxon>
    </lineage>
</organism>
<dbReference type="InterPro" id="IPR008914">
    <property type="entry name" value="PEBP"/>
</dbReference>
<evidence type="ECO:0000313" key="4">
    <source>
        <dbReference type="EMBL" id="SSX18599.1"/>
    </source>
</evidence>
<dbReference type="InterPro" id="IPR036610">
    <property type="entry name" value="PEBP-like_sf"/>
</dbReference>